<proteinExistence type="predicted"/>
<sequence length="285" mass="32439">MEINSALFQTKQVAQDFGSFGTWMSLRSGYKYAALRLNRYACFLQEIERQWRCVPEADSLVRSFGPEYMRRHRLFTQWLGEVHSLTVSTEAFRHAAESRQIQNLMDQLPANSSYRQLAEDYLRVLEQRHAAGRTSLRSVRLALTPAIALLKAAGHSILGQRHLNRYLEAKPGQRAALTGFISHLRKQHAYELTMPAKSSLPNQRKRIEKRLLELLETGVKSQTAKKEWIYLGLRYFHNVTARKAQKAVSGARQPALSQGINAHLEGKIYWLPAFPAPSDALSAGH</sequence>
<evidence type="ECO:0000313" key="2">
    <source>
        <dbReference type="Proteomes" id="UP000216984"/>
    </source>
</evidence>
<keyword evidence="2" id="KW-1185">Reference proteome</keyword>
<dbReference type="RefSeq" id="WP_094625213.1">
    <property type="nucleotide sequence ID" value="NZ_NEFY01000007.1"/>
</dbReference>
<gene>
    <name evidence="1" type="ORF">B9Q17_12375</name>
</gene>
<organism evidence="1 2">
    <name type="scientific">Marinobacter vinifirmus</name>
    <dbReference type="NCBI Taxonomy" id="355591"/>
    <lineage>
        <taxon>Bacteria</taxon>
        <taxon>Pseudomonadati</taxon>
        <taxon>Pseudomonadota</taxon>
        <taxon>Gammaproteobacteria</taxon>
        <taxon>Pseudomonadales</taxon>
        <taxon>Marinobacteraceae</taxon>
        <taxon>Marinobacter</taxon>
    </lineage>
</organism>
<reference evidence="1 2" key="1">
    <citation type="submission" date="2017-06" db="EMBL/GenBank/DDBJ databases">
        <title>Draft genome sequence of the halophilic bacterium Marinobacter vinifirmus FB1.</title>
        <authorList>
            <person name="Stepanov V.G."/>
            <person name="Roberts D.J."/>
            <person name="Fox G.E."/>
        </authorList>
    </citation>
    <scope>NUCLEOTIDE SEQUENCE [LARGE SCALE GENOMIC DNA]</scope>
    <source>
        <strain evidence="1 2">FB1</strain>
    </source>
</reference>
<dbReference type="Proteomes" id="UP000216984">
    <property type="component" value="Unassembled WGS sequence"/>
</dbReference>
<name>A0A7Z1DW16_9GAMM</name>
<evidence type="ECO:0000313" key="1">
    <source>
        <dbReference type="EMBL" id="OZC35870.1"/>
    </source>
</evidence>
<protein>
    <submittedName>
        <fullName evidence="1">Uncharacterized protein</fullName>
    </submittedName>
</protein>
<accession>A0A7Z1DW16</accession>
<dbReference type="EMBL" id="NEFY01000007">
    <property type="protein sequence ID" value="OZC35870.1"/>
    <property type="molecule type" value="Genomic_DNA"/>
</dbReference>
<dbReference type="AlphaFoldDB" id="A0A7Z1DW16"/>
<comment type="caution">
    <text evidence="1">The sequence shown here is derived from an EMBL/GenBank/DDBJ whole genome shotgun (WGS) entry which is preliminary data.</text>
</comment>